<feature type="region of interest" description="Disordered" evidence="1">
    <location>
        <begin position="32"/>
        <end position="99"/>
    </location>
</feature>
<evidence type="ECO:0000256" key="1">
    <source>
        <dbReference type="SAM" id="MobiDB-lite"/>
    </source>
</evidence>
<feature type="compositionally biased region" description="Pro residues" evidence="1">
    <location>
        <begin position="69"/>
        <end position="80"/>
    </location>
</feature>
<gene>
    <name evidence="2" type="ORF">SBA1_1970001</name>
</gene>
<accession>A0A2U3KF88</accession>
<dbReference type="AlphaFoldDB" id="A0A2U3KF88"/>
<name>A0A2U3KF88_9BACT</name>
<dbReference type="EMBL" id="OMOD01000109">
    <property type="protein sequence ID" value="SPF38296.1"/>
    <property type="molecule type" value="Genomic_DNA"/>
</dbReference>
<organism evidence="2 3">
    <name type="scientific">Candidatus Sulfotelmatobacter kueseliae</name>
    <dbReference type="NCBI Taxonomy" id="2042962"/>
    <lineage>
        <taxon>Bacteria</taxon>
        <taxon>Pseudomonadati</taxon>
        <taxon>Acidobacteriota</taxon>
        <taxon>Terriglobia</taxon>
        <taxon>Terriglobales</taxon>
        <taxon>Candidatus Korobacteraceae</taxon>
        <taxon>Candidatus Sulfotelmatobacter</taxon>
    </lineage>
</organism>
<reference evidence="3" key="1">
    <citation type="submission" date="2018-02" db="EMBL/GenBank/DDBJ databases">
        <authorList>
            <person name="Hausmann B."/>
        </authorList>
    </citation>
    <scope>NUCLEOTIDE SEQUENCE [LARGE SCALE GENOMIC DNA]</scope>
    <source>
        <strain evidence="3">Peat soil MAG SbA1</strain>
    </source>
</reference>
<feature type="compositionally biased region" description="Polar residues" evidence="1">
    <location>
        <begin position="89"/>
        <end position="99"/>
    </location>
</feature>
<dbReference type="Proteomes" id="UP000238701">
    <property type="component" value="Unassembled WGS sequence"/>
</dbReference>
<evidence type="ECO:0000313" key="2">
    <source>
        <dbReference type="EMBL" id="SPF38296.1"/>
    </source>
</evidence>
<evidence type="ECO:0000313" key="3">
    <source>
        <dbReference type="Proteomes" id="UP000238701"/>
    </source>
</evidence>
<sequence length="99" mass="10648">MDFVRFVGDQVVRVETMKVDGQKIVRVEKEVDLGSPTVAKKQEERPANAPTLRRPGEEMPESNPANPSSVPPMAPVPQPTGPGQDPGPNWSSSSAPAME</sequence>
<proteinExistence type="predicted"/>
<protein>
    <submittedName>
        <fullName evidence="2">Uncharacterized protein</fullName>
    </submittedName>
</protein>